<dbReference type="EMBL" id="MPOG01000011">
    <property type="protein sequence ID" value="OOH95229.1"/>
    <property type="molecule type" value="Genomic_DNA"/>
</dbReference>
<name>A0A1V3TZI1_ELIME</name>
<gene>
    <name evidence="2" type="ORF">BMF97_10335</name>
</gene>
<organism evidence="2 3">
    <name type="scientific">Elizabethkingia meningoseptica</name>
    <name type="common">Chryseobacterium meningosepticum</name>
    <dbReference type="NCBI Taxonomy" id="238"/>
    <lineage>
        <taxon>Bacteria</taxon>
        <taxon>Pseudomonadati</taxon>
        <taxon>Bacteroidota</taxon>
        <taxon>Flavobacteriia</taxon>
        <taxon>Flavobacteriales</taxon>
        <taxon>Weeksellaceae</taxon>
        <taxon>Elizabethkingia</taxon>
    </lineage>
</organism>
<dbReference type="RefSeq" id="WP_077564642.1">
    <property type="nucleotide sequence ID" value="NZ_JACLFR010000006.1"/>
</dbReference>
<dbReference type="PANTHER" id="PTHR42852:SF13">
    <property type="entry name" value="PROTEIN DIPZ"/>
    <property type="match status" value="1"/>
</dbReference>
<keyword evidence="3" id="KW-1185">Reference proteome</keyword>
<comment type="caution">
    <text evidence="2">The sequence shown here is derived from an EMBL/GenBank/DDBJ whole genome shotgun (WGS) entry which is preliminary data.</text>
</comment>
<evidence type="ECO:0000313" key="3">
    <source>
        <dbReference type="Proteomes" id="UP000188947"/>
    </source>
</evidence>
<evidence type="ECO:0000313" key="2">
    <source>
        <dbReference type="EMBL" id="OOH95229.1"/>
    </source>
</evidence>
<dbReference type="Pfam" id="PF00085">
    <property type="entry name" value="Thioredoxin"/>
    <property type="match status" value="1"/>
</dbReference>
<feature type="domain" description="Thioredoxin" evidence="1">
    <location>
        <begin position="50"/>
        <end position="191"/>
    </location>
</feature>
<dbReference type="CDD" id="cd02966">
    <property type="entry name" value="TlpA_like_family"/>
    <property type="match status" value="1"/>
</dbReference>
<accession>A0A1V3TZI1</accession>
<dbReference type="InterPro" id="IPR013766">
    <property type="entry name" value="Thioredoxin_domain"/>
</dbReference>
<dbReference type="Gene3D" id="3.40.30.10">
    <property type="entry name" value="Glutaredoxin"/>
    <property type="match status" value="1"/>
</dbReference>
<dbReference type="InterPro" id="IPR050553">
    <property type="entry name" value="Thioredoxin_ResA/DsbE_sf"/>
</dbReference>
<dbReference type="PANTHER" id="PTHR42852">
    <property type="entry name" value="THIOL:DISULFIDE INTERCHANGE PROTEIN DSBE"/>
    <property type="match status" value="1"/>
</dbReference>
<protein>
    <recommendedName>
        <fullName evidence="1">Thioredoxin domain-containing protein</fullName>
    </recommendedName>
</protein>
<reference evidence="2 3" key="1">
    <citation type="submission" date="2016-11" db="EMBL/GenBank/DDBJ databases">
        <title>Genome sequence and comparative genomic analysis of clinical strain Elizabethkingia meningoseptica 61421 PRCM.</title>
        <authorList>
            <person name="Wang M."/>
            <person name="Hu S."/>
            <person name="Cao L."/>
            <person name="Jiang T."/>
            <person name="Zhou Y."/>
            <person name="Ming D."/>
        </authorList>
    </citation>
    <scope>NUCLEOTIDE SEQUENCE [LARGE SCALE GENOMIC DNA]</scope>
    <source>
        <strain evidence="2 3">61421 PRCM</strain>
    </source>
</reference>
<proteinExistence type="predicted"/>
<dbReference type="Proteomes" id="UP000188947">
    <property type="component" value="Unassembled WGS sequence"/>
</dbReference>
<dbReference type="PROSITE" id="PS51352">
    <property type="entry name" value="THIOREDOXIN_2"/>
    <property type="match status" value="1"/>
</dbReference>
<sequence length="454" mass="51905">MATKRKEHNQLLIIIKNLFKSMKNIFCRGILSLVFTLVAATTSFAQNKCLKIGDSLPESFWTAPLQVVNYPQKTINLSKDKNKLILIDFWSTWCSACLMSLPKIEALQQKFGNKVKILPVSSQDKVALDKFFSSSNGKKYKSMMSTYEDKALHSLFPHAGVPFIIWIKDGKLFNSTDAGQLTEQTINEVLNGDKSSLQTIIQMDRARPLMLSEDYDRQRNVELLNYSFFAKGQIPDIGAGGTYRKTASGKIHGRQFTNLPLWDIYYPIGYELIKQQDKMSFTEKRIIIDVKEPKQLMPIEKSDGSNDGANLYNYEFIIPEQKADSLYNYMLEDLNRYSGYTVTFEKRPVKCFVLVRTSTKDKLATKGGEKRSTFPQTPSILKNVPLKNMVNMLNGEIPIRELFIDETGYTGNVDLEVLGVKDIATLKKELQKYDLDLIPQERQVLMMVIKDQRN</sequence>
<dbReference type="InterPro" id="IPR036249">
    <property type="entry name" value="Thioredoxin-like_sf"/>
</dbReference>
<dbReference type="AlphaFoldDB" id="A0A1V3TZI1"/>
<dbReference type="SUPFAM" id="SSF52833">
    <property type="entry name" value="Thioredoxin-like"/>
    <property type="match status" value="1"/>
</dbReference>
<evidence type="ECO:0000259" key="1">
    <source>
        <dbReference type="PROSITE" id="PS51352"/>
    </source>
</evidence>
<dbReference type="OrthoDB" id="1118217at2"/>